<sequence length="108" mass="12236">MASQEQIEEVVMLPLTEVGSIRWTKERGQKMRSLRGDMPLVTLSKKLAEYDVDMSRQYLNRMETFTEVKSASPELVTGLCKVFGCTLAELLCLTETKIVQLGVDKCNF</sequence>
<dbReference type="AlphaFoldDB" id="A0A1Z4NAN9"/>
<organism evidence="1 2">
    <name type="scientific">Tolypothrix tenuis PCC 7101</name>
    <dbReference type="NCBI Taxonomy" id="231146"/>
    <lineage>
        <taxon>Bacteria</taxon>
        <taxon>Bacillati</taxon>
        <taxon>Cyanobacteriota</taxon>
        <taxon>Cyanophyceae</taxon>
        <taxon>Nostocales</taxon>
        <taxon>Tolypothrichaceae</taxon>
        <taxon>Tolypothrix</taxon>
    </lineage>
</organism>
<dbReference type="GO" id="GO:0003677">
    <property type="term" value="F:DNA binding"/>
    <property type="evidence" value="ECO:0007669"/>
    <property type="project" value="InterPro"/>
</dbReference>
<accession>A0A1Z4NAN9</accession>
<dbReference type="KEGG" id="ttq:NIES37_67940"/>
<keyword evidence="2" id="KW-1185">Reference proteome</keyword>
<reference evidence="1 2" key="1">
    <citation type="submission" date="2017-06" db="EMBL/GenBank/DDBJ databases">
        <title>Genome sequencing of cyanobaciteial culture collection at National Institute for Environmental Studies (NIES).</title>
        <authorList>
            <person name="Hirose Y."/>
            <person name="Shimura Y."/>
            <person name="Fujisawa T."/>
            <person name="Nakamura Y."/>
            <person name="Kawachi M."/>
        </authorList>
    </citation>
    <scope>NUCLEOTIDE SEQUENCE [LARGE SCALE GENOMIC DNA]</scope>
    <source>
        <strain evidence="1 2">NIES-37</strain>
    </source>
</reference>
<dbReference type="Proteomes" id="UP000218785">
    <property type="component" value="Chromosome"/>
</dbReference>
<protein>
    <recommendedName>
        <fullName evidence="3">HTH cro/C1-type domain-containing protein</fullName>
    </recommendedName>
</protein>
<dbReference type="Gene3D" id="1.10.260.40">
    <property type="entry name" value="lambda repressor-like DNA-binding domains"/>
    <property type="match status" value="1"/>
</dbReference>
<evidence type="ECO:0000313" key="1">
    <source>
        <dbReference type="EMBL" id="BAZ02781.1"/>
    </source>
</evidence>
<proteinExistence type="predicted"/>
<evidence type="ECO:0000313" key="2">
    <source>
        <dbReference type="Proteomes" id="UP000218785"/>
    </source>
</evidence>
<gene>
    <name evidence="1" type="ORF">NIES37_67940</name>
</gene>
<evidence type="ECO:0008006" key="3">
    <source>
        <dbReference type="Google" id="ProtNLM"/>
    </source>
</evidence>
<dbReference type="RefSeq" id="WP_321206898.1">
    <property type="nucleotide sequence ID" value="NZ_CAWNJS010000001.1"/>
</dbReference>
<dbReference type="EMBL" id="AP018248">
    <property type="protein sequence ID" value="BAZ02781.1"/>
    <property type="molecule type" value="Genomic_DNA"/>
</dbReference>
<name>A0A1Z4NAN9_9CYAN</name>
<dbReference type="InterPro" id="IPR010982">
    <property type="entry name" value="Lambda_DNA-bd_dom_sf"/>
</dbReference>